<comment type="caution">
    <text evidence="14">The sequence shown here is derived from an EMBL/GenBank/DDBJ whole genome shotgun (WGS) entry which is preliminary data.</text>
</comment>
<dbReference type="GO" id="GO:0003899">
    <property type="term" value="F:DNA-directed RNA polymerase activity"/>
    <property type="evidence" value="ECO:0007669"/>
    <property type="project" value="InterPro"/>
</dbReference>
<name>A0A839H7B2_9GAMM</name>
<dbReference type="GO" id="GO:0000428">
    <property type="term" value="C:DNA-directed RNA polymerase complex"/>
    <property type="evidence" value="ECO:0007669"/>
    <property type="project" value="UniProtKB-KW"/>
</dbReference>
<keyword evidence="10" id="KW-0460">Magnesium</keyword>
<dbReference type="FunFam" id="3.90.580.10:FF:000001">
    <property type="entry name" value="DNA primase"/>
    <property type="match status" value="1"/>
</dbReference>
<evidence type="ECO:0000256" key="11">
    <source>
        <dbReference type="ARBA" id="ARBA00023125"/>
    </source>
</evidence>
<protein>
    <recommendedName>
        <fullName evidence="13">Zinc finger CHC2-type domain-containing protein</fullName>
    </recommendedName>
</protein>
<evidence type="ECO:0000256" key="7">
    <source>
        <dbReference type="ARBA" id="ARBA00022723"/>
    </source>
</evidence>
<proteinExistence type="predicted"/>
<keyword evidence="2" id="KW-0240">DNA-directed RNA polymerase</keyword>
<evidence type="ECO:0000256" key="12">
    <source>
        <dbReference type="ARBA" id="ARBA00023163"/>
    </source>
</evidence>
<comment type="cofactor">
    <cofactor evidence="1">
        <name>Zn(2+)</name>
        <dbReference type="ChEBI" id="CHEBI:29105"/>
    </cofactor>
</comment>
<reference evidence="14 15" key="1">
    <citation type="journal article" date="2020" name="Arch. Microbiol.">
        <title>The genome sequence of the giant phototrophic gammaproteobacterium Thiospirillum jenense gives insight into its physiological properties and phylogenetic relationships.</title>
        <authorList>
            <person name="Imhoff J.F."/>
            <person name="Meyer T.E."/>
            <person name="Kyndt J.A."/>
        </authorList>
    </citation>
    <scope>NUCLEOTIDE SEQUENCE [LARGE SCALE GENOMIC DNA]</scope>
    <source>
        <strain evidence="14 15">DSM 216</strain>
    </source>
</reference>
<evidence type="ECO:0000313" key="15">
    <source>
        <dbReference type="Proteomes" id="UP000548632"/>
    </source>
</evidence>
<dbReference type="GO" id="GO:0005737">
    <property type="term" value="C:cytoplasm"/>
    <property type="evidence" value="ECO:0007669"/>
    <property type="project" value="TreeGrafter"/>
</dbReference>
<dbReference type="InterPro" id="IPR036977">
    <property type="entry name" value="DNA_primase_Znf_CHC2"/>
</dbReference>
<evidence type="ECO:0000256" key="3">
    <source>
        <dbReference type="ARBA" id="ARBA00022515"/>
    </source>
</evidence>
<keyword evidence="15" id="KW-1185">Reference proteome</keyword>
<dbReference type="Proteomes" id="UP000548632">
    <property type="component" value="Unassembled WGS sequence"/>
</dbReference>
<keyword evidence="6" id="KW-0235">DNA replication</keyword>
<keyword evidence="11" id="KW-0238">DNA-binding</keyword>
<evidence type="ECO:0000313" key="14">
    <source>
        <dbReference type="EMBL" id="MBB1125525.1"/>
    </source>
</evidence>
<dbReference type="Gene3D" id="3.90.580.10">
    <property type="entry name" value="Zinc finger, CHC2-type domain"/>
    <property type="match status" value="1"/>
</dbReference>
<dbReference type="SMART" id="SM00400">
    <property type="entry name" value="ZnF_CHCC"/>
    <property type="match status" value="1"/>
</dbReference>
<organism evidence="14 15">
    <name type="scientific">Thiospirillum jenense</name>
    <dbReference type="NCBI Taxonomy" id="1653858"/>
    <lineage>
        <taxon>Bacteria</taxon>
        <taxon>Pseudomonadati</taxon>
        <taxon>Pseudomonadota</taxon>
        <taxon>Gammaproteobacteria</taxon>
        <taxon>Chromatiales</taxon>
        <taxon>Chromatiaceae</taxon>
        <taxon>Thiospirillum</taxon>
    </lineage>
</organism>
<keyword evidence="3" id="KW-0639">Primosome</keyword>
<evidence type="ECO:0000256" key="8">
    <source>
        <dbReference type="ARBA" id="ARBA00022771"/>
    </source>
</evidence>
<sequence length="185" mass="21086">MNDQLFDIKNILSRVDIVTLIDSAIELKAVGHNGRYRALCPFHDEKTPSFFVSQDKQFYHCFGCGAHGDAIDWLVNYHRMSIRGAIETLAHQAGVELIPYAKEARRKRAEIELLKDIEDEVLLELQVLVLGIGDRVNYRKIPEATKQLYPHITAPPEQPLKREFEAAKRVLKALQILYGAAGYEQ</sequence>
<dbReference type="SUPFAM" id="SSF57783">
    <property type="entry name" value="Zinc beta-ribbon"/>
    <property type="match status" value="1"/>
</dbReference>
<feature type="domain" description="Zinc finger CHC2-type" evidence="13">
    <location>
        <begin position="36"/>
        <end position="90"/>
    </location>
</feature>
<dbReference type="RefSeq" id="WP_182582960.1">
    <property type="nucleotide sequence ID" value="NZ_JABVCQ010000007.1"/>
</dbReference>
<dbReference type="PANTHER" id="PTHR30313:SF2">
    <property type="entry name" value="DNA PRIMASE"/>
    <property type="match status" value="1"/>
</dbReference>
<evidence type="ECO:0000259" key="13">
    <source>
        <dbReference type="SMART" id="SM00400"/>
    </source>
</evidence>
<evidence type="ECO:0000256" key="10">
    <source>
        <dbReference type="ARBA" id="ARBA00022842"/>
    </source>
</evidence>
<evidence type="ECO:0000256" key="1">
    <source>
        <dbReference type="ARBA" id="ARBA00001947"/>
    </source>
</evidence>
<evidence type="ECO:0000256" key="4">
    <source>
        <dbReference type="ARBA" id="ARBA00022679"/>
    </source>
</evidence>
<keyword evidence="12" id="KW-0804">Transcription</keyword>
<evidence type="ECO:0000256" key="6">
    <source>
        <dbReference type="ARBA" id="ARBA00022705"/>
    </source>
</evidence>
<evidence type="ECO:0000256" key="5">
    <source>
        <dbReference type="ARBA" id="ARBA00022695"/>
    </source>
</evidence>
<dbReference type="InterPro" id="IPR050219">
    <property type="entry name" value="DnaG_primase"/>
</dbReference>
<dbReference type="GO" id="GO:1990077">
    <property type="term" value="C:primosome complex"/>
    <property type="evidence" value="ECO:0007669"/>
    <property type="project" value="UniProtKB-KW"/>
</dbReference>
<keyword evidence="7" id="KW-0479">Metal-binding</keyword>
<keyword evidence="4" id="KW-0808">Transferase</keyword>
<dbReference type="GO" id="GO:0003677">
    <property type="term" value="F:DNA binding"/>
    <property type="evidence" value="ECO:0007669"/>
    <property type="project" value="UniProtKB-KW"/>
</dbReference>
<dbReference type="GO" id="GO:0006269">
    <property type="term" value="P:DNA replication, synthesis of primer"/>
    <property type="evidence" value="ECO:0007669"/>
    <property type="project" value="UniProtKB-KW"/>
</dbReference>
<dbReference type="Pfam" id="PF01807">
    <property type="entry name" value="Zn_ribbon_DnaG"/>
    <property type="match status" value="1"/>
</dbReference>
<keyword evidence="9" id="KW-0862">Zinc</keyword>
<keyword evidence="8" id="KW-0863">Zinc-finger</keyword>
<gene>
    <name evidence="14" type="ORF">HUK38_04675</name>
</gene>
<evidence type="ECO:0000256" key="2">
    <source>
        <dbReference type="ARBA" id="ARBA00022478"/>
    </source>
</evidence>
<dbReference type="PANTHER" id="PTHR30313">
    <property type="entry name" value="DNA PRIMASE"/>
    <property type="match status" value="1"/>
</dbReference>
<accession>A0A839H7B2</accession>
<dbReference type="InterPro" id="IPR002694">
    <property type="entry name" value="Znf_CHC2"/>
</dbReference>
<evidence type="ECO:0000256" key="9">
    <source>
        <dbReference type="ARBA" id="ARBA00022833"/>
    </source>
</evidence>
<keyword evidence="5" id="KW-0548">Nucleotidyltransferase</keyword>
<dbReference type="EMBL" id="JABVCQ010000007">
    <property type="protein sequence ID" value="MBB1125525.1"/>
    <property type="molecule type" value="Genomic_DNA"/>
</dbReference>
<dbReference type="GO" id="GO:0008270">
    <property type="term" value="F:zinc ion binding"/>
    <property type="evidence" value="ECO:0007669"/>
    <property type="project" value="UniProtKB-KW"/>
</dbReference>
<dbReference type="AlphaFoldDB" id="A0A839H7B2"/>